<dbReference type="WBParaSite" id="JU765_v2.g11208.t1">
    <property type="protein sequence ID" value="JU765_v2.g11208.t1"/>
    <property type="gene ID" value="JU765_v2.g11208"/>
</dbReference>
<proteinExistence type="predicted"/>
<reference evidence="2" key="1">
    <citation type="submission" date="2022-11" db="UniProtKB">
        <authorList>
            <consortium name="WormBaseParasite"/>
        </authorList>
    </citation>
    <scope>IDENTIFICATION</scope>
</reference>
<dbReference type="Proteomes" id="UP000887576">
    <property type="component" value="Unplaced"/>
</dbReference>
<name>A0AC34PYE7_9BILA</name>
<sequence>MQCFELGRGDGGVFFVSTLHELATSESTENELDSFLDSCFDSETTPPTILALNRRNAWKNRERQMARVRKKLKMLGIGKIGLFFDKKIQICAGNETYAVDSFLKPVPFRTELEVETKGSRFLQVFLEPDSEAIKIKCPVAEVIQLNLELTSEFNLRIWSNVVVSALNPLPNFYPRFYLGQTVCKVSTWKAGKETFSTIGGEFEFENGLVFATSGETRLKTDEKVDGIFVSDLLSLMDKKYSELDSNLASEFVATKDDKFLIQIKLGNSTRFLTPKNAFVLFLKQLKKLAELDSEDPITFVEMMVPNNLVLSQLAAILEASRLAGLRIVFSSFN</sequence>
<organism evidence="1 2">
    <name type="scientific">Panagrolaimus sp. JU765</name>
    <dbReference type="NCBI Taxonomy" id="591449"/>
    <lineage>
        <taxon>Eukaryota</taxon>
        <taxon>Metazoa</taxon>
        <taxon>Ecdysozoa</taxon>
        <taxon>Nematoda</taxon>
        <taxon>Chromadorea</taxon>
        <taxon>Rhabditida</taxon>
        <taxon>Tylenchina</taxon>
        <taxon>Panagrolaimomorpha</taxon>
        <taxon>Panagrolaimoidea</taxon>
        <taxon>Panagrolaimidae</taxon>
        <taxon>Panagrolaimus</taxon>
    </lineage>
</organism>
<evidence type="ECO:0000313" key="2">
    <source>
        <dbReference type="WBParaSite" id="JU765_v2.g11208.t1"/>
    </source>
</evidence>
<accession>A0AC34PYE7</accession>
<protein>
    <submittedName>
        <fullName evidence="2">Uncharacterized protein</fullName>
    </submittedName>
</protein>
<evidence type="ECO:0000313" key="1">
    <source>
        <dbReference type="Proteomes" id="UP000887576"/>
    </source>
</evidence>